<organism evidence="2 3">
    <name type="scientific">Dreissena polymorpha</name>
    <name type="common">Zebra mussel</name>
    <name type="synonym">Mytilus polymorpha</name>
    <dbReference type="NCBI Taxonomy" id="45954"/>
    <lineage>
        <taxon>Eukaryota</taxon>
        <taxon>Metazoa</taxon>
        <taxon>Spiralia</taxon>
        <taxon>Lophotrochozoa</taxon>
        <taxon>Mollusca</taxon>
        <taxon>Bivalvia</taxon>
        <taxon>Autobranchia</taxon>
        <taxon>Heteroconchia</taxon>
        <taxon>Euheterodonta</taxon>
        <taxon>Imparidentia</taxon>
        <taxon>Neoheterodontei</taxon>
        <taxon>Myida</taxon>
        <taxon>Dreissenoidea</taxon>
        <taxon>Dreissenidae</taxon>
        <taxon>Dreissena</taxon>
    </lineage>
</organism>
<evidence type="ECO:0000313" key="3">
    <source>
        <dbReference type="Proteomes" id="UP000828390"/>
    </source>
</evidence>
<dbReference type="EMBL" id="JAIWYP010000003">
    <property type="protein sequence ID" value="KAH3859276.1"/>
    <property type="molecule type" value="Genomic_DNA"/>
</dbReference>
<accession>A0A9D4R8T3</accession>
<feature type="region of interest" description="Disordered" evidence="1">
    <location>
        <begin position="1"/>
        <end position="56"/>
    </location>
</feature>
<gene>
    <name evidence="2" type="ORF">DPMN_101994</name>
</gene>
<evidence type="ECO:0000256" key="1">
    <source>
        <dbReference type="SAM" id="MobiDB-lite"/>
    </source>
</evidence>
<reference evidence="2" key="1">
    <citation type="journal article" date="2019" name="bioRxiv">
        <title>The Genome of the Zebra Mussel, Dreissena polymorpha: A Resource for Invasive Species Research.</title>
        <authorList>
            <person name="McCartney M.A."/>
            <person name="Auch B."/>
            <person name="Kono T."/>
            <person name="Mallez S."/>
            <person name="Zhang Y."/>
            <person name="Obille A."/>
            <person name="Becker A."/>
            <person name="Abrahante J.E."/>
            <person name="Garbe J."/>
            <person name="Badalamenti J.P."/>
            <person name="Herman A."/>
            <person name="Mangelson H."/>
            <person name="Liachko I."/>
            <person name="Sullivan S."/>
            <person name="Sone E.D."/>
            <person name="Koren S."/>
            <person name="Silverstein K.A.T."/>
            <person name="Beckman K.B."/>
            <person name="Gohl D.M."/>
        </authorList>
    </citation>
    <scope>NUCLEOTIDE SEQUENCE</scope>
    <source>
        <strain evidence="2">Duluth1</strain>
        <tissue evidence="2">Whole animal</tissue>
    </source>
</reference>
<name>A0A9D4R8T3_DREPO</name>
<evidence type="ECO:0000313" key="2">
    <source>
        <dbReference type="EMBL" id="KAH3859276.1"/>
    </source>
</evidence>
<protein>
    <submittedName>
        <fullName evidence="2">Uncharacterized protein</fullName>
    </submittedName>
</protein>
<dbReference type="AlphaFoldDB" id="A0A9D4R8T3"/>
<dbReference type="Proteomes" id="UP000828390">
    <property type="component" value="Unassembled WGS sequence"/>
</dbReference>
<sequence length="56" mass="6357">MSEKLVSEADELAKEAEQKNKSSLIGKSNALRKKSHGKRNGKNEKCEKLYEEVEHV</sequence>
<reference evidence="2" key="2">
    <citation type="submission" date="2020-11" db="EMBL/GenBank/DDBJ databases">
        <authorList>
            <person name="McCartney M.A."/>
            <person name="Auch B."/>
            <person name="Kono T."/>
            <person name="Mallez S."/>
            <person name="Becker A."/>
            <person name="Gohl D.M."/>
            <person name="Silverstein K.A.T."/>
            <person name="Koren S."/>
            <person name="Bechman K.B."/>
            <person name="Herman A."/>
            <person name="Abrahante J.E."/>
            <person name="Garbe J."/>
        </authorList>
    </citation>
    <scope>NUCLEOTIDE SEQUENCE</scope>
    <source>
        <strain evidence="2">Duluth1</strain>
        <tissue evidence="2">Whole animal</tissue>
    </source>
</reference>
<comment type="caution">
    <text evidence="2">The sequence shown here is derived from an EMBL/GenBank/DDBJ whole genome shotgun (WGS) entry which is preliminary data.</text>
</comment>
<feature type="compositionally biased region" description="Basic and acidic residues" evidence="1">
    <location>
        <begin position="41"/>
        <end position="56"/>
    </location>
</feature>
<proteinExistence type="predicted"/>
<keyword evidence="3" id="KW-1185">Reference proteome</keyword>
<feature type="compositionally biased region" description="Basic and acidic residues" evidence="1">
    <location>
        <begin position="1"/>
        <end position="20"/>
    </location>
</feature>
<feature type="compositionally biased region" description="Basic residues" evidence="1">
    <location>
        <begin position="30"/>
        <end position="40"/>
    </location>
</feature>